<dbReference type="GeneID" id="24265460"/>
<feature type="compositionally biased region" description="Basic residues" evidence="1">
    <location>
        <begin position="2116"/>
        <end position="2134"/>
    </location>
</feature>
<feature type="region of interest" description="Disordered" evidence="1">
    <location>
        <begin position="933"/>
        <end position="973"/>
    </location>
</feature>
<sequence>MNSVKCYGRFLPASALENDREEEKKFLKSELILTKIYGERVSNLKIYKDIFKRRIKKLTDGVNNLFIVLNNEKNDGTKLTVGDGNTSYGILFYLMNDLVHRNRCNCNLLITFSHFEIVRNRVHDKLKRYVFPQRNVIDLGSCFGFEKEDHGWVRSKGKAHRNASLSSGYSLKAERDEYKEKKERLHGEVSEKRDTRDPCRMYTEWAKNRLVNSDVLCDVDSFLKGRKREKYRRKHTKGRSTGEWDPGAVRKVYLSGENIRDICKMLCRSGRGKSVEGFRDEVTYEVVEFYVEMAQGRGLDVSGVRSYSEVGNRSSICSKSPVSTCSVTIIVVNSLKVEDSSERAFLSQFCELFLKRREDANCPRYAHLTCEKKHSLIIKYLFSLYKLHPLGGSTTGVNSLPFELNIIYISSNFKKYRKASEFIYAYLKGLNRSEYFVQPNKKMEYLKSGFHKVDENIYVVKSLLNYYTKLEIQTGEINKRVSSLRNYLTILESSAILGAKGRHHQAWIENGINNVLNLCRSSTSESGEPIQLEKENLFFFNKEGKTIRRNYKEAARGEQHGGKYADRGTCQRSTQMKDNTKGEMNHLTRSVQRVKEIRRGINNPDKIHFKLGLYKRGGTNMIGSRDHSSIDNAYSRGNSNLEKFNQHCYKDVRETRKNVLHNCCEKKEETFVVDPNSCRNCTPVKYESSESHTHCKNDNSLKCRVKLFLPSDEDLRHFPQMDGTNHGPFARRSTPMLNFVPANGMNPKRKHSSCIDPFSNTMEVENLCDRAIVIDKEKEMKFLPCDILGMAYSNGSDSSCEENDNQLESVLHNIEQNRDFLKSISSLNSDIKKGKKKIDSRAKSLFEQVDQCLGEKPSDAGGRAGLEKLEKRHDLNATIERVRKNREPRTDGQAGKQKKKKDYTCVEMKVKRASRKLALEKCTMSNIRSGKNNLSCSGKRGKSGTFPAHGLSSNHMFDRATTGTNKLPDKGKEEEARNCVEHPVHLNGCKMDENSVEGICSPTKRKDSNLALCVNELDPLHSNNHWLGHNGGSIGKEMNMEENTQRMEEYMLSKERVNYNDNHNFMCLEESQNGDPSSIAETGALTHVSYGKGDGRGNNKIKKMQEEEESHVRSSNESIFSFSSKNKNETSKDNHYCSSEATDDDLMSSCTLGEETIRAVSPNGKKKYGINNSNGMARMRKKRQNCSAHSADNENVTAASSGSQSTGEGSNVSDSCEEEQDQSIKNYHNHFKKLLKSHMSLLQKKCVEDNNDLDLLQKIKFAKGVLREYNNVLGRSWDDKNEQSVLLRQVISNGWGVGDIMLKQHCGRSRCDRHSECVDMCKNGKDGFLTKKNRKTDSEVRSGSDAESADGGISLTGAQMSLPDFYQGVGEEACANGVEHTERCNVDRSTFPQRNGKSSDHDKKPFARGTSKESNYYNNDYVDNFDEAEIEKGYTPEGEYVQWEEPQLCVSTNKEKNISCENDKNVNASSHYYEENVLPDDPPHKGNIMTCDPNDIYNEYEEEQFGEQEKSALHVDHLDELQNGRSGASQGNYLSKSCDWENPTLRNGDTEEERNIGCGATDTIGHVVDDDIHKSDMVGNLHTGELFEPKSFTSKLDEVEDVVVQDSFTNVSKTSPDCTGEKTTLHSHAVIRKIRRKKKVLKRGIQGETNKLSRVSLKKKKLMSFILRAIERGEKDEELIAIVKSAIFKMEYFEQKKISKLKRMENEFEKLTHLEEKIVSNCLMGKSQFSGEKIQGGELHNRTVRRKNGHEGEDDNKVYQKCGSHLEEKKNKDAHSDEVKGKDKNVETYFQKKSQKDDQIGGVHPLRGGEKKEKKNNCAHVDAFQKDRVCNNFFKLNGHNRESKKSIAFSDLCVNLKNEKHSASTVDGEQAMRVVPSLSAAKLSDEALTEKSSSERTATGGDLHPIEENNTPREHHKQAGSGTGGDKCRIRITPAEETCDAFFQNCGDTANGWTKPSDHRLDGDQQHIGHSPASNDNSVRGEYPQQDRDSSKETNKNKDRNITVRYRDRGEVRRSTPHSSHTFKQKVKGKRKTNLGLSYDRSLEGQNRVPLKRNPAKECINATAGHVTLNSSFFSNGGSSKKEAISPSTESGDKSTRRVKVGVRIPVTGESIPTRERHRRRKKISDKVGKKKSTNIHTEEGKKENKGGKEHSAWEVSLGHARSEERQNSNQIDKPPLLGNSKNFHVSVRMDPPPGNNLQRKGSFRRGNASRAVFPLQNAPSNYTPFAYTQREDGYPELIPQSSNLHGQRVVSPNWDETKRTGGNPIPRCQAKDKAKGCEEGEEEQSKWNRDQRSFINVMHKSTPEMKGAKNMEQISIKTVINRQREKTIPCINYDTDRYCFKLGWWNWGKRSKLLENIERCKENIKEKYYQNRRECKHRSCTNWRSKYFTKFQPNEYLYIPVTNKNYFRSKNSLKIRSNPVSDFHKLNLKPITGFLQSYEKEKERQRKVPRGVIRVSTIPYVVDDYNVKSGVPKIGGKFGVSLGEAKIILSEDEESNLNDTSGFFAKVSKKSAPSGYFPNGRGSYSSGTNSNDEKSSKGIIFKCRTKQAHKTDFRNSSSGTAYGKRNYKARSYNIGHDINEGRTHDCRDGKAQSGHEGSNEKEGLGQRWDPKKKTTVKVRRYRIRSIESLSSVHSAPGRSPQGCSSSMVRVSSGRSTASSSVESSEVVGTTNAKCRVNLKSKKRADYPQGGKPRHIPPSQCSNKSEVRNSSRGSGSSCYSISSVGTPNEVFKKDTQRDPHFCAGHRKKLTHEENDMEKNLARRNYKQMNISSKRDYAGYTTDHDTHLNMYREDYTSMESELGRNRHGIECDGSGERDSSAGSIEKDLGEGPCRRQYCPDEINQVNCIQPDSYKRGKIQNKKKQSCKTSHHNSYAPTNDGYYHEGQHRGSANPQTRGRKGQDADFLEKQYDEYFYDN</sequence>
<keyword evidence="3" id="KW-1185">Reference proteome</keyword>
<feature type="compositionally biased region" description="Basic and acidic residues" evidence="1">
    <location>
        <begin position="1749"/>
        <end position="1786"/>
    </location>
</feature>
<feature type="compositionally biased region" description="Basic and acidic residues" evidence="1">
    <location>
        <begin position="2598"/>
        <end position="2613"/>
    </location>
</feature>
<feature type="region of interest" description="Disordered" evidence="1">
    <location>
        <begin position="1388"/>
        <end position="1418"/>
    </location>
</feature>
<feature type="compositionally biased region" description="Basic and acidic residues" evidence="1">
    <location>
        <begin position="1333"/>
        <end position="1344"/>
    </location>
</feature>
<proteinExistence type="predicted"/>
<feature type="region of interest" description="Disordered" evidence="1">
    <location>
        <begin position="2516"/>
        <end position="2536"/>
    </location>
</feature>
<feature type="region of interest" description="Disordered" evidence="1">
    <location>
        <begin position="1735"/>
        <end position="1814"/>
    </location>
</feature>
<evidence type="ECO:0000313" key="3">
    <source>
        <dbReference type="Proteomes" id="UP000054561"/>
    </source>
</evidence>
<feature type="compositionally biased region" description="Polar residues" evidence="1">
    <location>
        <begin position="1185"/>
        <end position="1214"/>
    </location>
</feature>
<dbReference type="OrthoDB" id="386383at2759"/>
<feature type="region of interest" description="Disordered" evidence="1">
    <location>
        <begin position="2855"/>
        <end position="2916"/>
    </location>
</feature>
<feature type="compositionally biased region" description="Basic and acidic residues" evidence="1">
    <location>
        <begin position="1126"/>
        <end position="1135"/>
    </location>
</feature>
<evidence type="ECO:0000256" key="1">
    <source>
        <dbReference type="SAM" id="MobiDB-lite"/>
    </source>
</evidence>
<feature type="region of interest" description="Disordered" evidence="1">
    <location>
        <begin position="876"/>
        <end position="900"/>
    </location>
</feature>
<feature type="compositionally biased region" description="Basic and acidic residues" evidence="1">
    <location>
        <begin position="2898"/>
        <end position="2910"/>
    </location>
</feature>
<feature type="compositionally biased region" description="Basic residues" evidence="1">
    <location>
        <begin position="2855"/>
        <end position="2869"/>
    </location>
</feature>
<feature type="region of interest" description="Disordered" evidence="1">
    <location>
        <begin position="1163"/>
        <end position="1219"/>
    </location>
</feature>
<name>A0A0D9QTJ9_PLAFR</name>
<dbReference type="EMBL" id="KQ001645">
    <property type="protein sequence ID" value="KJP90298.1"/>
    <property type="molecule type" value="Genomic_DNA"/>
</dbReference>
<feature type="compositionally biased region" description="Basic and acidic residues" evidence="1">
    <location>
        <begin position="2270"/>
        <end position="2286"/>
    </location>
</feature>
<feature type="compositionally biased region" description="Basic residues" evidence="1">
    <location>
        <begin position="2021"/>
        <end position="2033"/>
    </location>
</feature>
<feature type="region of interest" description="Disordered" evidence="1">
    <location>
        <begin position="2254"/>
        <end position="2286"/>
    </location>
</feature>
<accession>A0A0D9QTJ9</accession>
<feature type="compositionally biased region" description="Low complexity" evidence="1">
    <location>
        <begin position="1115"/>
        <end position="1125"/>
    </location>
</feature>
<gene>
    <name evidence="2" type="ORF">AK88_00146</name>
</gene>
<feature type="compositionally biased region" description="Polar residues" evidence="1">
    <location>
        <begin position="951"/>
        <end position="965"/>
    </location>
</feature>
<protein>
    <submittedName>
        <fullName evidence="2">Uncharacterized protein</fullName>
    </submittedName>
</protein>
<dbReference type="VEuPathDB" id="PlasmoDB:AK88_00146"/>
<dbReference type="RefSeq" id="XP_012333220.1">
    <property type="nucleotide sequence ID" value="XM_012477797.1"/>
</dbReference>
<feature type="compositionally biased region" description="Basic and acidic residues" evidence="1">
    <location>
        <begin position="1883"/>
        <end position="1894"/>
    </location>
</feature>
<feature type="region of interest" description="Disordered" evidence="1">
    <location>
        <begin position="1087"/>
        <end position="1144"/>
    </location>
</feature>
<feature type="region of interest" description="Disordered" evidence="1">
    <location>
        <begin position="2808"/>
        <end position="2829"/>
    </location>
</feature>
<feature type="region of interest" description="Disordered" evidence="1">
    <location>
        <begin position="2576"/>
        <end position="2617"/>
    </location>
</feature>
<feature type="region of interest" description="Disordered" evidence="1">
    <location>
        <begin position="1333"/>
        <end position="1354"/>
    </location>
</feature>
<feature type="region of interest" description="Disordered" evidence="1">
    <location>
        <begin position="1883"/>
        <end position="1928"/>
    </location>
</feature>
<feature type="compositionally biased region" description="Basic and acidic residues" evidence="1">
    <location>
        <begin position="1956"/>
        <end position="1967"/>
    </location>
</feature>
<organism evidence="2 3">
    <name type="scientific">Plasmodium fragile</name>
    <dbReference type="NCBI Taxonomy" id="5857"/>
    <lineage>
        <taxon>Eukaryota</taxon>
        <taxon>Sar</taxon>
        <taxon>Alveolata</taxon>
        <taxon>Apicomplexa</taxon>
        <taxon>Aconoidasida</taxon>
        <taxon>Haemosporida</taxon>
        <taxon>Plasmodiidae</taxon>
        <taxon>Plasmodium</taxon>
        <taxon>Plasmodium (Plasmodium)</taxon>
    </lineage>
</organism>
<dbReference type="OMA" id="CYGRFLP"/>
<feature type="compositionally biased region" description="Basic and acidic residues" evidence="1">
    <location>
        <begin position="1904"/>
        <end position="1913"/>
    </location>
</feature>
<feature type="compositionally biased region" description="Basic and acidic residues" evidence="1">
    <location>
        <begin position="1985"/>
        <end position="2014"/>
    </location>
</feature>
<dbReference type="Proteomes" id="UP000054561">
    <property type="component" value="Unassembled WGS sequence"/>
</dbReference>
<feature type="compositionally biased region" description="Basic and acidic residues" evidence="1">
    <location>
        <begin position="876"/>
        <end position="890"/>
    </location>
</feature>
<feature type="compositionally biased region" description="Basic and acidic residues" evidence="1">
    <location>
        <begin position="2578"/>
        <end position="2591"/>
    </location>
</feature>
<feature type="compositionally biased region" description="Low complexity" evidence="1">
    <location>
        <begin position="2645"/>
        <end position="2670"/>
    </location>
</feature>
<feature type="region of interest" description="Disordered" evidence="1">
    <location>
        <begin position="1956"/>
        <end position="2041"/>
    </location>
</feature>
<feature type="region of interest" description="Disordered" evidence="1">
    <location>
        <begin position="2630"/>
        <end position="2738"/>
    </location>
</feature>
<evidence type="ECO:0000313" key="2">
    <source>
        <dbReference type="EMBL" id="KJP90298.1"/>
    </source>
</evidence>
<feature type="region of interest" description="Disordered" evidence="1">
    <location>
        <begin position="2073"/>
        <end position="2202"/>
    </location>
</feature>
<feature type="compositionally biased region" description="Low complexity" evidence="1">
    <location>
        <begin position="2710"/>
        <end position="2725"/>
    </location>
</feature>
<reference evidence="2 3" key="1">
    <citation type="submission" date="2014-03" db="EMBL/GenBank/DDBJ databases">
        <title>The Genome Sequence of Plasmodium fragile nilgiri.</title>
        <authorList>
            <consortium name="The Broad Institute Genomics Platform"/>
            <consortium name="The Broad Institute Genome Sequencing Center for Infectious Disease"/>
            <person name="Neafsey D."/>
            <person name="Duraisingh M."/>
            <person name="Young S.K."/>
            <person name="Zeng Q."/>
            <person name="Gargeya S."/>
            <person name="Abouelleil A."/>
            <person name="Alvarado L."/>
            <person name="Chapman S.B."/>
            <person name="Gainer-Dewar J."/>
            <person name="Goldberg J."/>
            <person name="Griggs A."/>
            <person name="Gujja S."/>
            <person name="Hansen M."/>
            <person name="Howarth C."/>
            <person name="Imamovic A."/>
            <person name="Larimer J."/>
            <person name="Pearson M."/>
            <person name="Poon T.W."/>
            <person name="Priest M."/>
            <person name="Roberts A."/>
            <person name="Saif S."/>
            <person name="Shea T."/>
            <person name="Sykes S."/>
            <person name="Wortman J."/>
            <person name="Nusbaum C."/>
            <person name="Birren B."/>
        </authorList>
    </citation>
    <scope>NUCLEOTIDE SEQUENCE [LARGE SCALE GENOMIC DNA]</scope>
    <source>
        <strain evidence="3">nilgiri</strain>
    </source>
</reference>
<feature type="compositionally biased region" description="Basic and acidic residues" evidence="1">
    <location>
        <begin position="2137"/>
        <end position="2153"/>
    </location>
</feature>